<dbReference type="OrthoDB" id="9802835at2"/>
<keyword evidence="1" id="KW-0694">RNA-binding</keyword>
<dbReference type="GO" id="GO:0003723">
    <property type="term" value="F:RNA binding"/>
    <property type="evidence" value="ECO:0007669"/>
    <property type="project" value="UniProtKB-KW"/>
</dbReference>
<comment type="caution">
    <text evidence="2">The sequence shown here is derived from an EMBL/GenBank/DDBJ whole genome shotgun (WGS) entry which is preliminary data.</text>
</comment>
<dbReference type="Proteomes" id="UP000295719">
    <property type="component" value="Unassembled WGS sequence"/>
</dbReference>
<dbReference type="InterPro" id="IPR036986">
    <property type="entry name" value="S4_RNA-bd_sf"/>
</dbReference>
<dbReference type="RefSeq" id="WP_131864704.1">
    <property type="nucleotide sequence ID" value="NZ_SMCR01000003.1"/>
</dbReference>
<dbReference type="SUPFAM" id="SSF55174">
    <property type="entry name" value="Alpha-L RNA-binding motif"/>
    <property type="match status" value="1"/>
</dbReference>
<dbReference type="EMBL" id="SMCR01000003">
    <property type="protein sequence ID" value="TCV97929.1"/>
    <property type="molecule type" value="Genomic_DNA"/>
</dbReference>
<sequence length="70" mass="7733">METFSLEGHPHIALCDLLKFQGWCDSGAAAKIAVAEGLVRVDGEMETRKRCKIVAAQRIEYQGQTVNIVE</sequence>
<dbReference type="PROSITE" id="PS50889">
    <property type="entry name" value="S4"/>
    <property type="match status" value="1"/>
</dbReference>
<protein>
    <submittedName>
        <fullName evidence="2">Ribosome-associated protein</fullName>
    </submittedName>
</protein>
<dbReference type="NCBIfam" id="NF008561">
    <property type="entry name" value="PRK11507.1"/>
    <property type="match status" value="1"/>
</dbReference>
<reference evidence="2 3" key="1">
    <citation type="submission" date="2019-03" db="EMBL/GenBank/DDBJ databases">
        <title>Genomic Encyclopedia of Type Strains, Phase IV (KMG-IV): sequencing the most valuable type-strain genomes for metagenomic binning, comparative biology and taxonomic classification.</title>
        <authorList>
            <person name="Goeker M."/>
        </authorList>
    </citation>
    <scope>NUCLEOTIDE SEQUENCE [LARGE SCALE GENOMIC DNA]</scope>
    <source>
        <strain evidence="2 3">DSM 19580</strain>
    </source>
</reference>
<dbReference type="Gene3D" id="3.10.290.10">
    <property type="entry name" value="RNA-binding S4 domain"/>
    <property type="match status" value="1"/>
</dbReference>
<dbReference type="AlphaFoldDB" id="A0A4V2W533"/>
<organism evidence="2 3">
    <name type="scientific">Biostraticola tofi</name>
    <dbReference type="NCBI Taxonomy" id="466109"/>
    <lineage>
        <taxon>Bacteria</taxon>
        <taxon>Pseudomonadati</taxon>
        <taxon>Pseudomonadota</taxon>
        <taxon>Gammaproteobacteria</taxon>
        <taxon>Enterobacterales</taxon>
        <taxon>Bruguierivoracaceae</taxon>
        <taxon>Biostraticola</taxon>
    </lineage>
</organism>
<proteinExistence type="predicted"/>
<evidence type="ECO:0000313" key="3">
    <source>
        <dbReference type="Proteomes" id="UP000295719"/>
    </source>
</evidence>
<name>A0A4V2W533_9GAMM</name>
<evidence type="ECO:0000313" key="2">
    <source>
        <dbReference type="EMBL" id="TCV97929.1"/>
    </source>
</evidence>
<keyword evidence="3" id="KW-1185">Reference proteome</keyword>
<dbReference type="Pfam" id="PF13275">
    <property type="entry name" value="S4_2"/>
    <property type="match status" value="1"/>
</dbReference>
<accession>A0A4V2W533</accession>
<evidence type="ECO:0000256" key="1">
    <source>
        <dbReference type="PROSITE-ProRule" id="PRU00182"/>
    </source>
</evidence>
<gene>
    <name evidence="2" type="ORF">EDC52_1032</name>
</gene>